<evidence type="ECO:0000256" key="1">
    <source>
        <dbReference type="ARBA" id="ARBA00022723"/>
    </source>
</evidence>
<dbReference type="SMART" id="SM00729">
    <property type="entry name" value="Elp3"/>
    <property type="match status" value="1"/>
</dbReference>
<dbReference type="GO" id="GO:0051536">
    <property type="term" value="F:iron-sulfur cluster binding"/>
    <property type="evidence" value="ECO:0007669"/>
    <property type="project" value="UniProtKB-KW"/>
</dbReference>
<dbReference type="Proteomes" id="UP000271227">
    <property type="component" value="Unassembled WGS sequence"/>
</dbReference>
<evidence type="ECO:0000256" key="4">
    <source>
        <dbReference type="SAM" id="MobiDB-lite"/>
    </source>
</evidence>
<evidence type="ECO:0000259" key="5">
    <source>
        <dbReference type="PROSITE" id="PS51918"/>
    </source>
</evidence>
<reference evidence="6 7" key="1">
    <citation type="submission" date="2018-10" db="EMBL/GenBank/DDBJ databases">
        <title>Genomic Encyclopedia of Archaeal and Bacterial Type Strains, Phase II (KMG-II): from individual species to whole genera.</title>
        <authorList>
            <person name="Goeker M."/>
        </authorList>
    </citation>
    <scope>NUCLEOTIDE SEQUENCE [LARGE SCALE GENOMIC DNA]</scope>
    <source>
        <strain evidence="6 7">DSM 25217</strain>
    </source>
</reference>
<dbReference type="InterPro" id="IPR006638">
    <property type="entry name" value="Elp3/MiaA/NifB-like_rSAM"/>
</dbReference>
<keyword evidence="7" id="KW-1185">Reference proteome</keyword>
<dbReference type="PANTHER" id="PTHR43432:SF3">
    <property type="entry name" value="SLR0285 PROTEIN"/>
    <property type="match status" value="1"/>
</dbReference>
<accession>A0A3M0C4I6</accession>
<dbReference type="InterPro" id="IPR007197">
    <property type="entry name" value="rSAM"/>
</dbReference>
<feature type="region of interest" description="Disordered" evidence="4">
    <location>
        <begin position="1"/>
        <end position="34"/>
    </location>
</feature>
<feature type="region of interest" description="Disordered" evidence="4">
    <location>
        <begin position="372"/>
        <end position="410"/>
    </location>
</feature>
<sequence>MEQNSAYAAGPRAPTKGRGTLSNRSGRFERFSREPAIPHGVRDWTRDRVRDWAPGDGMPDGGISGDGGVPPLRTTVTHERPKRILTRNQSPDIPFDRSINPYRGCEHGCVYCYARPAHAYMGLSAGLDFESRLFAKPDAAVLLRWELSRPGYDCAPIAFGTNTDPYQPIEKRYAITRDLLRLLLETGHPATIVTKSHLIVRDLDILAAMAARGLVKVALSVTTLDRGLARIMEPRASTPQRRLDAIRLLSEAGVPTGVMVAPVIPAINDEQIETILAAAAHAGAGETGYILLRLPGEVAGLFREWLETHFPDRASRVLSRLAALRGGRLNDPRFVHRMRGKGFEADLMKQRFEKTVRRLGLNRLSSKLRTDLFVPPAVPPGGGGGSARSGRSGGSGKSATGRDRRQLSLF</sequence>
<dbReference type="RefSeq" id="WP_121939553.1">
    <property type="nucleotide sequence ID" value="NZ_REFR01000013.1"/>
</dbReference>
<dbReference type="SFLD" id="SFLDS00029">
    <property type="entry name" value="Radical_SAM"/>
    <property type="match status" value="1"/>
</dbReference>
<dbReference type="GO" id="GO:0046872">
    <property type="term" value="F:metal ion binding"/>
    <property type="evidence" value="ECO:0007669"/>
    <property type="project" value="UniProtKB-KW"/>
</dbReference>
<evidence type="ECO:0000256" key="2">
    <source>
        <dbReference type="ARBA" id="ARBA00023004"/>
    </source>
</evidence>
<gene>
    <name evidence="6" type="ORF">BXY39_2909</name>
</gene>
<organism evidence="6 7">
    <name type="scientific">Eilatimonas milleporae</name>
    <dbReference type="NCBI Taxonomy" id="911205"/>
    <lineage>
        <taxon>Bacteria</taxon>
        <taxon>Pseudomonadati</taxon>
        <taxon>Pseudomonadota</taxon>
        <taxon>Alphaproteobacteria</taxon>
        <taxon>Kordiimonadales</taxon>
        <taxon>Kordiimonadaceae</taxon>
        <taxon>Eilatimonas</taxon>
    </lineage>
</organism>
<feature type="compositionally biased region" description="Gly residues" evidence="4">
    <location>
        <begin position="380"/>
        <end position="396"/>
    </location>
</feature>
<keyword evidence="1" id="KW-0479">Metal-binding</keyword>
<dbReference type="SUPFAM" id="SSF102114">
    <property type="entry name" value="Radical SAM enzymes"/>
    <property type="match status" value="1"/>
</dbReference>
<keyword evidence="6" id="KW-0456">Lyase</keyword>
<dbReference type="SFLD" id="SFLDG01084">
    <property type="entry name" value="Uncharacterised_Radical_SAM_Su"/>
    <property type="match status" value="1"/>
</dbReference>
<dbReference type="OrthoDB" id="9785699at2"/>
<evidence type="ECO:0000256" key="3">
    <source>
        <dbReference type="ARBA" id="ARBA00023014"/>
    </source>
</evidence>
<feature type="domain" description="Radical SAM core" evidence="5">
    <location>
        <begin position="91"/>
        <end position="344"/>
    </location>
</feature>
<dbReference type="InterPro" id="IPR058240">
    <property type="entry name" value="rSAM_sf"/>
</dbReference>
<dbReference type="NCBIfam" id="NF033668">
    <property type="entry name" value="rSAM_PA0069"/>
    <property type="match status" value="1"/>
</dbReference>
<evidence type="ECO:0000313" key="6">
    <source>
        <dbReference type="EMBL" id="RMB04638.1"/>
    </source>
</evidence>
<dbReference type="CDD" id="cd01335">
    <property type="entry name" value="Radical_SAM"/>
    <property type="match status" value="1"/>
</dbReference>
<feature type="compositionally biased region" description="Basic and acidic residues" evidence="4">
    <location>
        <begin position="400"/>
        <end position="410"/>
    </location>
</feature>
<keyword evidence="2" id="KW-0408">Iron</keyword>
<dbReference type="EMBL" id="REFR01000013">
    <property type="protein sequence ID" value="RMB04638.1"/>
    <property type="molecule type" value="Genomic_DNA"/>
</dbReference>
<comment type="caution">
    <text evidence="6">The sequence shown here is derived from an EMBL/GenBank/DDBJ whole genome shotgun (WGS) entry which is preliminary data.</text>
</comment>
<dbReference type="PROSITE" id="PS51918">
    <property type="entry name" value="RADICAL_SAM"/>
    <property type="match status" value="1"/>
</dbReference>
<proteinExistence type="predicted"/>
<dbReference type="InterPro" id="IPR040086">
    <property type="entry name" value="MJ0683-like"/>
</dbReference>
<evidence type="ECO:0000313" key="7">
    <source>
        <dbReference type="Proteomes" id="UP000271227"/>
    </source>
</evidence>
<dbReference type="AlphaFoldDB" id="A0A3M0C4I6"/>
<name>A0A3M0C4I6_9PROT</name>
<keyword evidence="3" id="KW-0411">Iron-sulfur</keyword>
<dbReference type="InParanoid" id="A0A3M0C4I6"/>
<dbReference type="PANTHER" id="PTHR43432">
    <property type="entry name" value="SLR0285 PROTEIN"/>
    <property type="match status" value="1"/>
</dbReference>
<dbReference type="Gene3D" id="3.80.30.30">
    <property type="match status" value="1"/>
</dbReference>
<dbReference type="Pfam" id="PF04055">
    <property type="entry name" value="Radical_SAM"/>
    <property type="match status" value="1"/>
</dbReference>
<protein>
    <submittedName>
        <fullName evidence="6">DNA repair photolyase</fullName>
    </submittedName>
</protein>
<dbReference type="GO" id="GO:0016829">
    <property type="term" value="F:lyase activity"/>
    <property type="evidence" value="ECO:0007669"/>
    <property type="project" value="UniProtKB-KW"/>
</dbReference>